<dbReference type="OrthoDB" id="340962at2759"/>
<evidence type="ECO:0000256" key="3">
    <source>
        <dbReference type="SAM" id="MobiDB-lite"/>
    </source>
</evidence>
<dbReference type="FunFam" id="1.10.472.10:FF:000095">
    <property type="entry name" value="Cyclin Ccl1, putative (AFU_orthologue AFUA_5G07030)"/>
    <property type="match status" value="1"/>
</dbReference>
<keyword evidence="2" id="KW-0195">Cyclin</keyword>
<dbReference type="Gene3D" id="1.10.472.10">
    <property type="entry name" value="Cyclin-like"/>
    <property type="match status" value="1"/>
</dbReference>
<feature type="domain" description="Cyclin C-terminal" evidence="5">
    <location>
        <begin position="174"/>
        <end position="293"/>
    </location>
</feature>
<dbReference type="GO" id="GO:0016538">
    <property type="term" value="F:cyclin-dependent protein serine/threonine kinase regulator activity"/>
    <property type="evidence" value="ECO:0007669"/>
    <property type="project" value="InterPro"/>
</dbReference>
<dbReference type="PANTHER" id="PTHR10026">
    <property type="entry name" value="CYCLIN"/>
    <property type="match status" value="1"/>
</dbReference>
<keyword evidence="7" id="KW-1185">Reference proteome</keyword>
<evidence type="ECO:0000256" key="1">
    <source>
        <dbReference type="ARBA" id="ARBA00014912"/>
    </source>
</evidence>
<protein>
    <recommendedName>
        <fullName evidence="1">RNA polymerase II holoenzyme cyclin-like subunit</fullName>
    </recommendedName>
</protein>
<dbReference type="EMBL" id="JAGHQL010000019">
    <property type="protein sequence ID" value="KAH0544394.1"/>
    <property type="molecule type" value="Genomic_DNA"/>
</dbReference>
<dbReference type="Pfam" id="PF00134">
    <property type="entry name" value="Cyclin_N"/>
    <property type="match status" value="1"/>
</dbReference>
<dbReference type="GO" id="GO:0006357">
    <property type="term" value="P:regulation of transcription by RNA polymerase II"/>
    <property type="evidence" value="ECO:0007669"/>
    <property type="project" value="InterPro"/>
</dbReference>
<dbReference type="CDD" id="cd20524">
    <property type="entry name" value="CYCLIN_CCNH_rpt1"/>
    <property type="match status" value="1"/>
</dbReference>
<dbReference type="SUPFAM" id="SSF47954">
    <property type="entry name" value="Cyclin-like"/>
    <property type="match status" value="2"/>
</dbReference>
<dbReference type="InterPro" id="IPR043198">
    <property type="entry name" value="Cyclin/Ssn8"/>
</dbReference>
<evidence type="ECO:0000313" key="6">
    <source>
        <dbReference type="EMBL" id="KAH0544394.1"/>
    </source>
</evidence>
<comment type="caution">
    <text evidence="6">The sequence shown here is derived from an EMBL/GenBank/DDBJ whole genome shotgun (WGS) entry which is preliminary data.</text>
</comment>
<proteinExistence type="predicted"/>
<feature type="region of interest" description="Disordered" evidence="3">
    <location>
        <begin position="331"/>
        <end position="362"/>
    </location>
</feature>
<sequence>MTEDAAYRASTQYKLWSFTPAQLSTFRASTNALAASRVRAAIKRAREAQKLDGEDEGEEKEVDCLTVSEEEILVGYYCGKTMELADLFEFPTNVKATAVQYLKRFYLSNSPMTYHPKPLMLTSLFLATKTENHYTRLTAFASRIPGKKPTTPEDVIAPEFLLTQGLRFTFEVRHPFRGLEGGIMSLLGLAGGEPGAKLRALDPADGAATAATAAAQDAGERIRAAHAKAKHLLKTSAQLTDAYFVTTPAHLWLAALYAADAPLCRFFLATLPPLAGPGEDPGARLLAHVAEVAGLLGSPLGYTTDVAEARRVDRKVYFCRNPEKVDLKALNRRQRVGGRGSGGEEGGEKGEDVRTRDGEVFG</sequence>
<evidence type="ECO:0000313" key="7">
    <source>
        <dbReference type="Proteomes" id="UP000698800"/>
    </source>
</evidence>
<organism evidence="6 7">
    <name type="scientific">Glutinoglossum americanum</name>
    <dbReference type="NCBI Taxonomy" id="1670608"/>
    <lineage>
        <taxon>Eukaryota</taxon>
        <taxon>Fungi</taxon>
        <taxon>Dikarya</taxon>
        <taxon>Ascomycota</taxon>
        <taxon>Pezizomycotina</taxon>
        <taxon>Geoglossomycetes</taxon>
        <taxon>Geoglossales</taxon>
        <taxon>Geoglossaceae</taxon>
        <taxon>Glutinoglossum</taxon>
    </lineage>
</organism>
<evidence type="ECO:0000256" key="2">
    <source>
        <dbReference type="ARBA" id="ARBA00023127"/>
    </source>
</evidence>
<dbReference type="AlphaFoldDB" id="A0A9P8L5A9"/>
<accession>A0A9P8L5A9</accession>
<reference evidence="6" key="1">
    <citation type="submission" date="2021-03" db="EMBL/GenBank/DDBJ databases">
        <title>Comparative genomics and phylogenomic investigation of the class Geoglossomycetes provide insights into ecological specialization and systematics.</title>
        <authorList>
            <person name="Melie T."/>
            <person name="Pirro S."/>
            <person name="Miller A.N."/>
            <person name="Quandt A."/>
        </authorList>
    </citation>
    <scope>NUCLEOTIDE SEQUENCE</scope>
    <source>
        <strain evidence="6">GBOQ0MN5Z8</strain>
    </source>
</reference>
<name>A0A9P8L5A9_9PEZI</name>
<dbReference type="InterPro" id="IPR036915">
    <property type="entry name" value="Cyclin-like_sf"/>
</dbReference>
<evidence type="ECO:0000259" key="4">
    <source>
        <dbReference type="Pfam" id="PF00134"/>
    </source>
</evidence>
<feature type="domain" description="Cyclin N-terminal" evidence="4">
    <location>
        <begin position="82"/>
        <end position="169"/>
    </location>
</feature>
<dbReference type="InterPro" id="IPR031658">
    <property type="entry name" value="Cyclin_C_2"/>
</dbReference>
<evidence type="ECO:0000259" key="5">
    <source>
        <dbReference type="Pfam" id="PF16899"/>
    </source>
</evidence>
<feature type="compositionally biased region" description="Basic and acidic residues" evidence="3">
    <location>
        <begin position="346"/>
        <end position="362"/>
    </location>
</feature>
<dbReference type="InterPro" id="IPR006671">
    <property type="entry name" value="Cyclin_N"/>
</dbReference>
<dbReference type="Pfam" id="PF16899">
    <property type="entry name" value="Cyclin_C_2"/>
    <property type="match status" value="1"/>
</dbReference>
<dbReference type="Proteomes" id="UP000698800">
    <property type="component" value="Unassembled WGS sequence"/>
</dbReference>
<gene>
    <name evidence="6" type="ORF">FGG08_001420</name>
</gene>